<evidence type="ECO:0000259" key="4">
    <source>
        <dbReference type="SMART" id="SM01359"/>
    </source>
</evidence>
<keyword evidence="2" id="KW-0694">RNA-binding</keyword>
<protein>
    <recommendedName>
        <fullName evidence="8">MG2 domain protein</fullName>
    </recommendedName>
</protein>
<evidence type="ECO:0000259" key="5">
    <source>
        <dbReference type="SMART" id="SM01360"/>
    </source>
</evidence>
<evidence type="ECO:0008006" key="8">
    <source>
        <dbReference type="Google" id="ProtNLM"/>
    </source>
</evidence>
<dbReference type="InterPro" id="IPR008930">
    <property type="entry name" value="Terpenoid_cyclase/PrenylTrfase"/>
</dbReference>
<dbReference type="InterPro" id="IPR001599">
    <property type="entry name" value="Macroglobln_a2"/>
</dbReference>
<proteinExistence type="inferred from homology"/>
<dbReference type="Gene3D" id="2.60.40.1930">
    <property type="match status" value="1"/>
</dbReference>
<dbReference type="EMBL" id="LAQT01000005">
    <property type="protein sequence ID" value="KPC53745.1"/>
    <property type="molecule type" value="Genomic_DNA"/>
</dbReference>
<dbReference type="RefSeq" id="WP_161805084.1">
    <property type="nucleotide sequence ID" value="NZ_LAQT01000005.1"/>
</dbReference>
<dbReference type="Pfam" id="PF01835">
    <property type="entry name" value="MG2"/>
    <property type="match status" value="1"/>
</dbReference>
<dbReference type="PANTHER" id="PTHR40094">
    <property type="entry name" value="ALPHA-2-MACROGLOBULIN HOMOLOG"/>
    <property type="match status" value="1"/>
</dbReference>
<dbReference type="Gene3D" id="1.50.10.20">
    <property type="match status" value="1"/>
</dbReference>
<keyword evidence="7" id="KW-1185">Reference proteome</keyword>
<dbReference type="Pfam" id="PF00207">
    <property type="entry name" value="A2M"/>
    <property type="match status" value="1"/>
</dbReference>
<feature type="signal peptide" evidence="3">
    <location>
        <begin position="1"/>
        <end position="36"/>
    </location>
</feature>
<feature type="domain" description="Alpha-2-macroglobulin bait region" evidence="4">
    <location>
        <begin position="642"/>
        <end position="788"/>
    </location>
</feature>
<dbReference type="PROSITE" id="PS50889">
    <property type="entry name" value="S4"/>
    <property type="match status" value="1"/>
</dbReference>
<evidence type="ECO:0000256" key="1">
    <source>
        <dbReference type="ARBA" id="ARBA00010556"/>
    </source>
</evidence>
<name>A0A0N0XLH6_9NEIS</name>
<evidence type="ECO:0000313" key="7">
    <source>
        <dbReference type="Proteomes" id="UP000037939"/>
    </source>
</evidence>
<dbReference type="PANTHER" id="PTHR40094:SF1">
    <property type="entry name" value="UBIQUITIN DOMAIN-CONTAINING PROTEIN"/>
    <property type="match status" value="1"/>
</dbReference>
<dbReference type="InterPro" id="IPR002890">
    <property type="entry name" value="MG2"/>
</dbReference>
<reference evidence="6 7" key="1">
    <citation type="submission" date="2015-07" db="EMBL/GenBank/DDBJ databases">
        <title>Draft genome sequence of the Amantichitinum ursilacus IGB-41, a new chitin-degrading bacterium.</title>
        <authorList>
            <person name="Kirstahler P."/>
            <person name="Guenther M."/>
            <person name="Grumaz C."/>
            <person name="Rupp S."/>
            <person name="Zibek S."/>
            <person name="Sohn K."/>
        </authorList>
    </citation>
    <scope>NUCLEOTIDE SEQUENCE [LARGE SCALE GENOMIC DNA]</scope>
    <source>
        <strain evidence="6 7">IGB-41</strain>
    </source>
</reference>
<dbReference type="SMART" id="SM01360">
    <property type="entry name" value="A2M"/>
    <property type="match status" value="1"/>
</dbReference>
<keyword evidence="3" id="KW-0732">Signal</keyword>
<dbReference type="Proteomes" id="UP000037939">
    <property type="component" value="Unassembled WGS sequence"/>
</dbReference>
<feature type="domain" description="Alpha-2-macroglobulin" evidence="5">
    <location>
        <begin position="852"/>
        <end position="941"/>
    </location>
</feature>
<feature type="chain" id="PRO_5005863130" description="MG2 domain protein" evidence="3">
    <location>
        <begin position="37"/>
        <end position="1515"/>
    </location>
</feature>
<dbReference type="Pfam" id="PF07703">
    <property type="entry name" value="A2M_BRD"/>
    <property type="match status" value="1"/>
</dbReference>
<dbReference type="InterPro" id="IPR051802">
    <property type="entry name" value="YfhM-like"/>
</dbReference>
<evidence type="ECO:0000313" key="6">
    <source>
        <dbReference type="EMBL" id="KPC53745.1"/>
    </source>
</evidence>
<sequence length="1515" mass="164432">MKSLSATRVAARVYLTIRALVFASLALLLMLPAANAAPLQQTGGPFYLLADSGFSSKDTATVRLEASTYDAQPYGGVDIAVYSVPKPIEFLQKQKDLHRIDIKTEYRGDGAANALTFLWDEWYARSRAAWQRIFSAQSRTEVVKAAPALKSTTLPRTPAYKAVRQYKLLPGFPLVTEFRYPLHLAKPIDPRAEARLQGSSSEFGEPAGGNVRIPLGQLAPGLYIVEGHLGSYRAVTLLFVSDSVLITKVSGQQMLAWTADKQTGVPVADAALSWSDGNGVLKSGNTDKNGLLTLEKTAPEQNYVYGTDAKGGVFVAENFYYPAEVFNSKLYMVTDRPLYRPGDSVQISIKARHFDGVSKVGAIKPGPAMLALRDPAGTDLLAQKLNLTADGAIATVKLPSNAVAGGYNLRVNFEDSVYAAPIRVAEYSKPHYDVELLLDRDTYKAGERPSGTVRLRAADGTPVANASVELVLRSQPASMVNGEPAYQGAFPVKVNQDTIELDGKGEGHFALPAANQPSRYIIKVIASQHGDYPVSASREILVGDVKARYQLQPDQLYTLENQALGVKLVNVWPGASKAVRWQAVRLEDRSVVSGAISGDRFSATLAKAGSYQISALDAAGQLLGQLSHSVSGPNLKAGIGAVSILFDHERYNVGDTARAVLTFPEDVSDALLSIEMENVQQVSTLQNPAGWLKLARINAHQYQLQIPVTAAFRPNVTFSALYVKHGVHTFANRGFAVALPAVAIAIKANQPVYKPGDTVTLDIDTRVEGKPTAALLSLGVVDEMVYLLQPEITPDIGDFFYHPHRDAVRTSASLDFYSYDLAFSPRARADEGQYHDRSTKMLVRPRRDNIDTAYWNGQLRTNANGHVQIKFRMPDALSRWRVTARAMTAEGVVGQQINWLQSDLPAYLEWRGPRRFREGDAPALTLAVHNQTAAGAFSLVTHYGTAAAQTQPLTLARGTQFVPLNLGPLHDDKVLVELKQGDRIIDQLQTGISLQPADDSRSVTRLLTPQQASSPAVPDDARNIRLRVLDSETAAFSKVLDQLIDYPYGCVEQTSSRLLPLTLAYQQLADQPARQAALRDRISQARLRLLRMSGPDAQFAWWGDATAASPLLSAYAQLAELRASQALGVPSRLQEKSALMALYAKSADKMTLSETALTLWLAQQAGEPVRTPLKGLLDRLAQHAAPAKDVDSGTLLTDPDSAQSTALAFALAGKMAAQEHAAVTPALASAIAASQTLLTNSKLPWLQALALYSTGKRGDSAALLAQLSSDAPTFERALALLWLEPKLKTAQAITAQPSAPWQSQATATGSQQWAWQGPAATLNQQGIKLSGAAAGTARVELDYDTAQDTRSTLPIKVVRRLYELVPGKAESTYTAKLVPWGKPLSAQRLYVDEIELQADAGKSLRYGMVETALPPGAMAEEQHWGLQIDNLDGQATYTGEDGEEKATLPVQPLQERPLGYAQPVPWLQDKIVLRQIVRFSQSGHFMLPPARLFGMYTPQAVAFENGGKRHEVDVR</sequence>
<comment type="caution">
    <text evidence="6">The sequence shown here is derived from an EMBL/GenBank/DDBJ whole genome shotgun (WGS) entry which is preliminary data.</text>
</comment>
<dbReference type="SMART" id="SM01419">
    <property type="entry name" value="Thiol-ester_cl"/>
    <property type="match status" value="1"/>
</dbReference>
<dbReference type="PATRIC" id="fig|857265.3.peg.1614"/>
<dbReference type="InterPro" id="IPR047565">
    <property type="entry name" value="Alpha-macroglob_thiol-ester_cl"/>
</dbReference>
<dbReference type="GO" id="GO:0004866">
    <property type="term" value="F:endopeptidase inhibitor activity"/>
    <property type="evidence" value="ECO:0007669"/>
    <property type="project" value="InterPro"/>
</dbReference>
<dbReference type="GO" id="GO:0003723">
    <property type="term" value="F:RNA binding"/>
    <property type="evidence" value="ECO:0007669"/>
    <property type="project" value="UniProtKB-KW"/>
</dbReference>
<dbReference type="InterPro" id="IPR011625">
    <property type="entry name" value="A2M_N_BRD"/>
</dbReference>
<gene>
    <name evidence="6" type="ORF">WG78_07875</name>
</gene>
<organism evidence="6 7">
    <name type="scientific">Amantichitinum ursilacus</name>
    <dbReference type="NCBI Taxonomy" id="857265"/>
    <lineage>
        <taxon>Bacteria</taxon>
        <taxon>Pseudomonadati</taxon>
        <taxon>Pseudomonadota</taxon>
        <taxon>Betaproteobacteria</taxon>
        <taxon>Neisseriales</taxon>
        <taxon>Chitinibacteraceae</taxon>
        <taxon>Amantichitinum</taxon>
    </lineage>
</organism>
<evidence type="ECO:0000256" key="3">
    <source>
        <dbReference type="SAM" id="SignalP"/>
    </source>
</evidence>
<dbReference type="SUPFAM" id="SSF48239">
    <property type="entry name" value="Terpenoid cyclases/Protein prenyltransferases"/>
    <property type="match status" value="1"/>
</dbReference>
<comment type="similarity">
    <text evidence="1">Belongs to the protease inhibitor I39 (alpha-2-macroglobulin) family. Bacterial alpha-2-macroglobulin subfamily.</text>
</comment>
<dbReference type="STRING" id="857265.WG78_07875"/>
<evidence type="ECO:0000256" key="2">
    <source>
        <dbReference type="PROSITE-ProRule" id="PRU00182"/>
    </source>
</evidence>
<accession>A0A0N0XLH6</accession>
<dbReference type="SMART" id="SM01359">
    <property type="entry name" value="A2M_N_2"/>
    <property type="match status" value="1"/>
</dbReference>